<sequence length="123" mass="14251">MINDIIKQQNVECIGGFVAKYADPIMAHINPGNLHKNDIAIIIKSDKTVWAKKVIQQDVNQNYTEWLEIPRDNIKKKRSLILKKVCFFEIQKGNLYGTYVISENLISNDRFSDQKSYLDFMIG</sequence>
<organism evidence="1 2">
    <name type="scientific">Bacillus cereus</name>
    <dbReference type="NCBI Taxonomy" id="1396"/>
    <lineage>
        <taxon>Bacteria</taxon>
        <taxon>Bacillati</taxon>
        <taxon>Bacillota</taxon>
        <taxon>Bacilli</taxon>
        <taxon>Bacillales</taxon>
        <taxon>Bacillaceae</taxon>
        <taxon>Bacillus</taxon>
        <taxon>Bacillus cereus group</taxon>
    </lineage>
</organism>
<comment type="caution">
    <text evidence="1">The sequence shown here is derived from an EMBL/GenBank/DDBJ whole genome shotgun (WGS) entry which is preliminary data.</text>
</comment>
<dbReference type="AlphaFoldDB" id="A0A2C0ENT3"/>
<proteinExistence type="predicted"/>
<reference evidence="1 2" key="1">
    <citation type="submission" date="2017-09" db="EMBL/GenBank/DDBJ databases">
        <title>Large-scale bioinformatics analysis of Bacillus genomes uncovers conserved roles of natural products in bacterial physiology.</title>
        <authorList>
            <consortium name="Agbiome Team Llc"/>
            <person name="Bleich R.M."/>
            <person name="Grubbs K.J."/>
            <person name="Santa Maria K.C."/>
            <person name="Allen S.E."/>
            <person name="Farag S."/>
            <person name="Shank E.A."/>
            <person name="Bowers A."/>
        </authorList>
    </citation>
    <scope>NUCLEOTIDE SEQUENCE [LARGE SCALE GENOMIC DNA]</scope>
    <source>
        <strain evidence="1 2">AFS046104</strain>
    </source>
</reference>
<evidence type="ECO:0000313" key="1">
    <source>
        <dbReference type="EMBL" id="PGQ07520.1"/>
    </source>
</evidence>
<name>A0A2C0ENT3_BACCE</name>
<evidence type="ECO:0000313" key="2">
    <source>
        <dbReference type="Proteomes" id="UP000221438"/>
    </source>
</evidence>
<protein>
    <submittedName>
        <fullName evidence="1">Uncharacterized protein</fullName>
    </submittedName>
</protein>
<dbReference type="Proteomes" id="UP000221438">
    <property type="component" value="Unassembled WGS sequence"/>
</dbReference>
<gene>
    <name evidence="1" type="ORF">COA08_18760</name>
</gene>
<dbReference type="RefSeq" id="WP_097829884.1">
    <property type="nucleotide sequence ID" value="NZ_CP089518.1"/>
</dbReference>
<dbReference type="EMBL" id="NUJQ01000024">
    <property type="protein sequence ID" value="PGQ07520.1"/>
    <property type="molecule type" value="Genomic_DNA"/>
</dbReference>
<accession>A0A2C0ENT3</accession>